<dbReference type="EMBL" id="CM044704">
    <property type="protein sequence ID" value="KAI5668765.1"/>
    <property type="molecule type" value="Genomic_DNA"/>
</dbReference>
<sequence>MVGAVQPDSSYSTHGYTAGDCGVLSSEPFIGRQRSADLGVEADRDWKQERPVEGGPIDPELISSYGGRMWLDRYSCRSRYMALTGWSLTDPQELFGVATSKHSTMSSSDRAACYLLYLLGSSLFTDKSGNIVPSKLWPLVKDMRSAGKFA</sequence>
<gene>
    <name evidence="1" type="ORF">M9H77_18618</name>
</gene>
<accession>A0ACC0B7Y4</accession>
<evidence type="ECO:0000313" key="1">
    <source>
        <dbReference type="EMBL" id="KAI5668765.1"/>
    </source>
</evidence>
<protein>
    <submittedName>
        <fullName evidence="1">Uncharacterized protein</fullName>
    </submittedName>
</protein>
<reference evidence="2" key="1">
    <citation type="journal article" date="2023" name="Nat. Plants">
        <title>Single-cell RNA sequencing provides a high-resolution roadmap for understanding the multicellular compartmentation of specialized metabolism.</title>
        <authorList>
            <person name="Sun S."/>
            <person name="Shen X."/>
            <person name="Li Y."/>
            <person name="Li Y."/>
            <person name="Wang S."/>
            <person name="Li R."/>
            <person name="Zhang H."/>
            <person name="Shen G."/>
            <person name="Guo B."/>
            <person name="Wei J."/>
            <person name="Xu J."/>
            <person name="St-Pierre B."/>
            <person name="Chen S."/>
            <person name="Sun C."/>
        </authorList>
    </citation>
    <scope>NUCLEOTIDE SEQUENCE [LARGE SCALE GENOMIC DNA]</scope>
</reference>
<organism evidence="1 2">
    <name type="scientific">Catharanthus roseus</name>
    <name type="common">Madagascar periwinkle</name>
    <name type="synonym">Vinca rosea</name>
    <dbReference type="NCBI Taxonomy" id="4058"/>
    <lineage>
        <taxon>Eukaryota</taxon>
        <taxon>Viridiplantae</taxon>
        <taxon>Streptophyta</taxon>
        <taxon>Embryophyta</taxon>
        <taxon>Tracheophyta</taxon>
        <taxon>Spermatophyta</taxon>
        <taxon>Magnoliopsida</taxon>
        <taxon>eudicotyledons</taxon>
        <taxon>Gunneridae</taxon>
        <taxon>Pentapetalae</taxon>
        <taxon>asterids</taxon>
        <taxon>lamiids</taxon>
        <taxon>Gentianales</taxon>
        <taxon>Apocynaceae</taxon>
        <taxon>Rauvolfioideae</taxon>
        <taxon>Vinceae</taxon>
        <taxon>Catharanthinae</taxon>
        <taxon>Catharanthus</taxon>
    </lineage>
</organism>
<comment type="caution">
    <text evidence="1">The sequence shown here is derived from an EMBL/GenBank/DDBJ whole genome shotgun (WGS) entry which is preliminary data.</text>
</comment>
<evidence type="ECO:0000313" key="2">
    <source>
        <dbReference type="Proteomes" id="UP001060085"/>
    </source>
</evidence>
<keyword evidence="2" id="KW-1185">Reference proteome</keyword>
<name>A0ACC0B7Y4_CATRO</name>
<dbReference type="Proteomes" id="UP001060085">
    <property type="component" value="Linkage Group LG04"/>
</dbReference>
<proteinExistence type="predicted"/>